<reference evidence="1 2" key="1">
    <citation type="journal article" date="2015" name="Nature">
        <title>rRNA introns, odd ribosomes, and small enigmatic genomes across a large radiation of phyla.</title>
        <authorList>
            <person name="Brown C.T."/>
            <person name="Hug L.A."/>
            <person name="Thomas B.C."/>
            <person name="Sharon I."/>
            <person name="Castelle C.J."/>
            <person name="Singh A."/>
            <person name="Wilkins M.J."/>
            <person name="Williams K.H."/>
            <person name="Banfield J.F."/>
        </authorList>
    </citation>
    <scope>NUCLEOTIDE SEQUENCE [LARGE SCALE GENOMIC DNA]</scope>
</reference>
<comment type="caution">
    <text evidence="1">The sequence shown here is derived from an EMBL/GenBank/DDBJ whole genome shotgun (WGS) entry which is preliminary data.</text>
</comment>
<name>A0A0G0Z4N1_9BACT</name>
<accession>A0A0G0Z4N1</accession>
<gene>
    <name evidence="1" type="ORF">UV05_C0025G0014</name>
</gene>
<sequence>MPALIHFGQISLTGELKIAAMLSYTIMVFPKDANASAQQVESGHGTVRIQVSLKPEENASEDFIVEYNPRIKTLRVWPTDGSWGLDRFSKKVQYLFETCFSERAGWVTTSDIAEKAHCIYCWNDIEQEWLLRLVPERFRSKFEN</sequence>
<dbReference type="AlphaFoldDB" id="A0A0G0Z4N1"/>
<protein>
    <submittedName>
        <fullName evidence="1">Uncharacterized protein</fullName>
    </submittedName>
</protein>
<dbReference type="EMBL" id="LCCZ01000025">
    <property type="protein sequence ID" value="KKS43672.1"/>
    <property type="molecule type" value="Genomic_DNA"/>
</dbReference>
<evidence type="ECO:0000313" key="2">
    <source>
        <dbReference type="Proteomes" id="UP000034875"/>
    </source>
</evidence>
<proteinExistence type="predicted"/>
<dbReference type="Proteomes" id="UP000034875">
    <property type="component" value="Unassembled WGS sequence"/>
</dbReference>
<organism evidence="1 2">
    <name type="scientific">candidate division CPR1 bacterium GW2011_GWA2_42_17</name>
    <dbReference type="NCBI Taxonomy" id="1618341"/>
    <lineage>
        <taxon>Bacteria</taxon>
        <taxon>candidate division CPR1</taxon>
    </lineage>
</organism>
<evidence type="ECO:0000313" key="1">
    <source>
        <dbReference type="EMBL" id="KKS43672.1"/>
    </source>
</evidence>